<dbReference type="Proteomes" id="UP000486351">
    <property type="component" value="Unassembled WGS sequence"/>
</dbReference>
<evidence type="ECO:0000313" key="3">
    <source>
        <dbReference type="Proteomes" id="UP000486351"/>
    </source>
</evidence>
<evidence type="ECO:0000313" key="2">
    <source>
        <dbReference type="EMBL" id="KAE9352754.1"/>
    </source>
</evidence>
<gene>
    <name evidence="2" type="ORF">PF008_g5307</name>
</gene>
<reference evidence="2 3" key="1">
    <citation type="submission" date="2018-09" db="EMBL/GenBank/DDBJ databases">
        <title>Genomic investigation of the strawberry pathogen Phytophthora fragariae indicates pathogenicity is determined by transcriptional variation in three key races.</title>
        <authorList>
            <person name="Adams T.M."/>
            <person name="Armitage A.D."/>
            <person name="Sobczyk M.K."/>
            <person name="Bates H.J."/>
            <person name="Dunwell J.M."/>
            <person name="Nellist C.F."/>
            <person name="Harrison R.J."/>
        </authorList>
    </citation>
    <scope>NUCLEOTIDE SEQUENCE [LARGE SCALE GENOMIC DNA]</scope>
    <source>
        <strain evidence="2 3">NOV-77</strain>
    </source>
</reference>
<dbReference type="EMBL" id="QXFY01000194">
    <property type="protein sequence ID" value="KAE9352754.1"/>
    <property type="molecule type" value="Genomic_DNA"/>
</dbReference>
<organism evidence="2 3">
    <name type="scientific">Phytophthora fragariae</name>
    <dbReference type="NCBI Taxonomy" id="53985"/>
    <lineage>
        <taxon>Eukaryota</taxon>
        <taxon>Sar</taxon>
        <taxon>Stramenopiles</taxon>
        <taxon>Oomycota</taxon>
        <taxon>Peronosporomycetes</taxon>
        <taxon>Peronosporales</taxon>
        <taxon>Peronosporaceae</taxon>
        <taxon>Phytophthora</taxon>
    </lineage>
</organism>
<protein>
    <submittedName>
        <fullName evidence="2">Uncharacterized protein</fullName>
    </submittedName>
</protein>
<dbReference type="AlphaFoldDB" id="A0A6G0S8W2"/>
<proteinExistence type="predicted"/>
<accession>A0A6G0S8W2</accession>
<feature type="region of interest" description="Disordered" evidence="1">
    <location>
        <begin position="37"/>
        <end position="66"/>
    </location>
</feature>
<evidence type="ECO:0000256" key="1">
    <source>
        <dbReference type="SAM" id="MobiDB-lite"/>
    </source>
</evidence>
<name>A0A6G0S8W2_9STRA</name>
<sequence length="66" mass="7409">MSDNSLSLRRFELFYYILNGRLISPIKKEAAPAYVQPQIMPDEDKTPVVETQGSGDEDIPPTQVAK</sequence>
<comment type="caution">
    <text evidence="2">The sequence shown here is derived from an EMBL/GenBank/DDBJ whole genome shotgun (WGS) entry which is preliminary data.</text>
</comment>